<dbReference type="InterPro" id="IPR045263">
    <property type="entry name" value="GLUT"/>
</dbReference>
<gene>
    <name evidence="6" type="ORF">MENT_LOCUS17564</name>
</gene>
<dbReference type="AlphaFoldDB" id="A0A6V7UUM0"/>
<keyword evidence="3 5" id="KW-1133">Transmembrane helix</keyword>
<evidence type="ECO:0000256" key="1">
    <source>
        <dbReference type="ARBA" id="ARBA00004370"/>
    </source>
</evidence>
<dbReference type="Proteomes" id="UP000580250">
    <property type="component" value="Unassembled WGS sequence"/>
</dbReference>
<dbReference type="Gene3D" id="1.20.1250.20">
    <property type="entry name" value="MFS general substrate transporter like domains"/>
    <property type="match status" value="1"/>
</dbReference>
<protein>
    <submittedName>
        <fullName evidence="6">Uncharacterized protein</fullName>
    </submittedName>
</protein>
<keyword evidence="2 5" id="KW-0812">Transmembrane</keyword>
<evidence type="ECO:0000256" key="2">
    <source>
        <dbReference type="ARBA" id="ARBA00022692"/>
    </source>
</evidence>
<dbReference type="Pfam" id="PF00083">
    <property type="entry name" value="Sugar_tr"/>
    <property type="match status" value="1"/>
</dbReference>
<comment type="subcellular location">
    <subcellularLocation>
        <location evidence="1">Membrane</location>
    </subcellularLocation>
</comment>
<dbReference type="GO" id="GO:0016020">
    <property type="term" value="C:membrane"/>
    <property type="evidence" value="ECO:0007669"/>
    <property type="project" value="UniProtKB-SubCell"/>
</dbReference>
<feature type="transmembrane region" description="Helical" evidence="5">
    <location>
        <begin position="57"/>
        <end position="77"/>
    </location>
</feature>
<evidence type="ECO:0000256" key="3">
    <source>
        <dbReference type="ARBA" id="ARBA00022989"/>
    </source>
</evidence>
<evidence type="ECO:0000256" key="5">
    <source>
        <dbReference type="SAM" id="Phobius"/>
    </source>
</evidence>
<dbReference type="EMBL" id="CAJEWN010000114">
    <property type="protein sequence ID" value="CAD2166037.1"/>
    <property type="molecule type" value="Genomic_DNA"/>
</dbReference>
<sequence>MFHPTYYISVFTVCLGASTQFYSFGIINPVQELLTEWINETYIRRNGAGLDLTGMNIFWSFVVSSVAIGAIIGALLVR</sequence>
<evidence type="ECO:0000313" key="6">
    <source>
        <dbReference type="EMBL" id="CAD2166037.1"/>
    </source>
</evidence>
<name>A0A6V7UUM0_MELEN</name>
<dbReference type="PANTHER" id="PTHR23503">
    <property type="entry name" value="SOLUTE CARRIER FAMILY 2"/>
    <property type="match status" value="1"/>
</dbReference>
<dbReference type="OrthoDB" id="4142200at2759"/>
<feature type="transmembrane region" description="Helical" evidence="5">
    <location>
        <begin position="7"/>
        <end position="27"/>
    </location>
</feature>
<dbReference type="GO" id="GO:0015149">
    <property type="term" value="F:hexose transmembrane transporter activity"/>
    <property type="evidence" value="ECO:0007669"/>
    <property type="project" value="TreeGrafter"/>
</dbReference>
<evidence type="ECO:0000313" key="7">
    <source>
        <dbReference type="Proteomes" id="UP000580250"/>
    </source>
</evidence>
<dbReference type="PANTHER" id="PTHR23503:SF121">
    <property type="entry name" value="MAJOR FACILITATOR SUPERFAMILY (MFS) PROFILE DOMAIN-CONTAINING PROTEIN"/>
    <property type="match status" value="1"/>
</dbReference>
<dbReference type="InterPro" id="IPR036259">
    <property type="entry name" value="MFS_trans_sf"/>
</dbReference>
<accession>A0A6V7UUM0</accession>
<dbReference type="InterPro" id="IPR005828">
    <property type="entry name" value="MFS_sugar_transport-like"/>
</dbReference>
<comment type="caution">
    <text evidence="6">The sequence shown here is derived from an EMBL/GenBank/DDBJ whole genome shotgun (WGS) entry which is preliminary data.</text>
</comment>
<organism evidence="6 7">
    <name type="scientific">Meloidogyne enterolobii</name>
    <name type="common">Root-knot nematode worm</name>
    <name type="synonym">Meloidogyne mayaguensis</name>
    <dbReference type="NCBI Taxonomy" id="390850"/>
    <lineage>
        <taxon>Eukaryota</taxon>
        <taxon>Metazoa</taxon>
        <taxon>Ecdysozoa</taxon>
        <taxon>Nematoda</taxon>
        <taxon>Chromadorea</taxon>
        <taxon>Rhabditida</taxon>
        <taxon>Tylenchina</taxon>
        <taxon>Tylenchomorpha</taxon>
        <taxon>Tylenchoidea</taxon>
        <taxon>Meloidogynidae</taxon>
        <taxon>Meloidogyninae</taxon>
        <taxon>Meloidogyne</taxon>
    </lineage>
</organism>
<proteinExistence type="predicted"/>
<evidence type="ECO:0000256" key="4">
    <source>
        <dbReference type="ARBA" id="ARBA00023136"/>
    </source>
</evidence>
<keyword evidence="4 5" id="KW-0472">Membrane</keyword>
<reference evidence="6 7" key="1">
    <citation type="submission" date="2020-08" db="EMBL/GenBank/DDBJ databases">
        <authorList>
            <person name="Koutsovoulos G."/>
            <person name="Danchin GJ E."/>
        </authorList>
    </citation>
    <scope>NUCLEOTIDE SEQUENCE [LARGE SCALE GENOMIC DNA]</scope>
</reference>